<dbReference type="PANTHER" id="PTHR42852">
    <property type="entry name" value="THIOL:DISULFIDE INTERCHANGE PROTEIN DSBE"/>
    <property type="match status" value="1"/>
</dbReference>
<dbReference type="GO" id="GO:0016491">
    <property type="term" value="F:oxidoreductase activity"/>
    <property type="evidence" value="ECO:0007669"/>
    <property type="project" value="InterPro"/>
</dbReference>
<dbReference type="CDD" id="cd02966">
    <property type="entry name" value="TlpA_like_family"/>
    <property type="match status" value="1"/>
</dbReference>
<evidence type="ECO:0000256" key="1">
    <source>
        <dbReference type="SAM" id="SignalP"/>
    </source>
</evidence>
<dbReference type="InterPro" id="IPR000866">
    <property type="entry name" value="AhpC/TSA"/>
</dbReference>
<evidence type="ECO:0000259" key="2">
    <source>
        <dbReference type="PROSITE" id="PS51352"/>
    </source>
</evidence>
<dbReference type="InterPro" id="IPR013766">
    <property type="entry name" value="Thioredoxin_domain"/>
</dbReference>
<feature type="chain" id="PRO_5031259804" evidence="1">
    <location>
        <begin position="32"/>
        <end position="357"/>
    </location>
</feature>
<dbReference type="PROSITE" id="PS51352">
    <property type="entry name" value="THIOREDOXIN_2"/>
    <property type="match status" value="2"/>
</dbReference>
<feature type="domain" description="Thioredoxin" evidence="2">
    <location>
        <begin position="49"/>
        <end position="186"/>
    </location>
</feature>
<reference evidence="3" key="1">
    <citation type="submission" date="2018-09" db="EMBL/GenBank/DDBJ databases">
        <title>Genome sequencing and analysis.</title>
        <authorList>
            <person name="Huang Y.-T."/>
        </authorList>
    </citation>
    <scope>NUCLEOTIDE SEQUENCE</scope>
    <source>
        <strain evidence="3">HIDE</strain>
    </source>
</reference>
<dbReference type="InterPro" id="IPR036249">
    <property type="entry name" value="Thioredoxin-like_sf"/>
</dbReference>
<name>A0A7T8E9U5_9GAMM</name>
<dbReference type="SUPFAM" id="SSF52833">
    <property type="entry name" value="Thioredoxin-like"/>
    <property type="match status" value="2"/>
</dbReference>
<dbReference type="AlphaFoldDB" id="A0A7T8E9U5"/>
<evidence type="ECO:0000313" key="3">
    <source>
        <dbReference type="EMBL" id="QQO82468.1"/>
    </source>
</evidence>
<dbReference type="PANTHER" id="PTHR42852:SF17">
    <property type="entry name" value="THIOREDOXIN-LIKE PROTEIN HI_1115"/>
    <property type="match status" value="1"/>
</dbReference>
<sequence>MTHLPPKLSKLLILSLLTPLLSVVFGGQASAEDNFAAEGERRAKLAGSELIGTPAPQRELTTLTGETLNLQQLYGSKPVYIKFWATWCVPCRQQMPGFEKIYQQYGEKLQVIAVNTGISDDINSVGAFVKQAGLNMPVTIDDGTLARAFKLRVTPQHFLVDRSGRIAYVGHQDDEAFHQALEAVIADKGENKALLSGTVAEKASGYEVGDKLASLRLTSIDNIDYPLPSTTRQGKATGLVFFAPWCEWYLAESEPDTAKSCRLVREMVEQSASNGKSQWLHISTNLWSSRTDLVEYQTNYQTRLPIVFDEEGSLFGQFGVTQLPTIVFIDESGKVTEKVSRQAPDFAERLQVLLSGK</sequence>
<feature type="signal peptide" evidence="1">
    <location>
        <begin position="1"/>
        <end position="31"/>
    </location>
</feature>
<dbReference type="Gene3D" id="3.40.30.10">
    <property type="entry name" value="Glutaredoxin"/>
    <property type="match status" value="2"/>
</dbReference>
<gene>
    <name evidence="3" type="ORF">D7032_03930</name>
</gene>
<accession>A0A7T8E9U5</accession>
<keyword evidence="1" id="KW-0732">Signal</keyword>
<dbReference type="RefSeq" id="WP_345861981.1">
    <property type="nucleotide sequence ID" value="NZ_CP032664.1"/>
</dbReference>
<protein>
    <submittedName>
        <fullName evidence="3">TlpA family protein disulfide reductase</fullName>
    </submittedName>
</protein>
<dbReference type="EMBL" id="CP032664">
    <property type="protein sequence ID" value="QQO82468.1"/>
    <property type="molecule type" value="Genomic_DNA"/>
</dbReference>
<dbReference type="Pfam" id="PF00578">
    <property type="entry name" value="AhpC-TSA"/>
    <property type="match status" value="1"/>
</dbReference>
<dbReference type="GO" id="GO:0016209">
    <property type="term" value="F:antioxidant activity"/>
    <property type="evidence" value="ECO:0007669"/>
    <property type="project" value="InterPro"/>
</dbReference>
<organism evidence="3">
    <name type="scientific">Shewanella algae</name>
    <dbReference type="NCBI Taxonomy" id="38313"/>
    <lineage>
        <taxon>Bacteria</taxon>
        <taxon>Pseudomonadati</taxon>
        <taxon>Pseudomonadota</taxon>
        <taxon>Gammaproteobacteria</taxon>
        <taxon>Alteromonadales</taxon>
        <taxon>Shewanellaceae</taxon>
        <taxon>Shewanella</taxon>
    </lineage>
</organism>
<dbReference type="InterPro" id="IPR050553">
    <property type="entry name" value="Thioredoxin_ResA/DsbE_sf"/>
</dbReference>
<proteinExistence type="predicted"/>
<feature type="domain" description="Thioredoxin" evidence="2">
    <location>
        <begin position="206"/>
        <end position="355"/>
    </location>
</feature>